<keyword evidence="4" id="KW-0407">Ion channel</keyword>
<evidence type="ECO:0000313" key="4">
    <source>
        <dbReference type="EMBL" id="MBB6228144.1"/>
    </source>
</evidence>
<feature type="transmembrane region" description="Helical" evidence="2">
    <location>
        <begin position="78"/>
        <end position="103"/>
    </location>
</feature>
<dbReference type="InterPro" id="IPR003148">
    <property type="entry name" value="RCK_N"/>
</dbReference>
<evidence type="ECO:0000313" key="5">
    <source>
        <dbReference type="Proteomes" id="UP000538147"/>
    </source>
</evidence>
<dbReference type="Gene3D" id="3.40.50.720">
    <property type="entry name" value="NAD(P)-binding Rossmann-like Domain"/>
    <property type="match status" value="1"/>
</dbReference>
<dbReference type="InterPro" id="IPR050721">
    <property type="entry name" value="Trk_Ktr_HKT_K-transport"/>
</dbReference>
<comment type="caution">
    <text evidence="4">The sequence shown here is derived from an EMBL/GenBank/DDBJ whole genome shotgun (WGS) entry which is preliminary data.</text>
</comment>
<evidence type="ECO:0000256" key="2">
    <source>
        <dbReference type="SAM" id="Phobius"/>
    </source>
</evidence>
<dbReference type="RefSeq" id="WP_184199950.1">
    <property type="nucleotide sequence ID" value="NZ_JACIIV010000016.1"/>
</dbReference>
<protein>
    <submittedName>
        <fullName evidence="4">Voltage-gated potassium channel</fullName>
    </submittedName>
</protein>
<proteinExistence type="predicted"/>
<keyword evidence="4" id="KW-0406">Ion transport</keyword>
<dbReference type="SUPFAM" id="SSF81324">
    <property type="entry name" value="Voltage-gated potassium channels"/>
    <property type="match status" value="1"/>
</dbReference>
<evidence type="ECO:0000259" key="3">
    <source>
        <dbReference type="PROSITE" id="PS51201"/>
    </source>
</evidence>
<dbReference type="Pfam" id="PF07885">
    <property type="entry name" value="Ion_trans_2"/>
    <property type="match status" value="1"/>
</dbReference>
<sequence length="330" mass="35325">MILTRASPVSPWRSLGIRVLMVASLIAIAIAGHWFGRDGLHDNLDGVISFSDVLYFTMITVATVGFGDIVPVSEGQRLFATFVVTPIRLFVWLLFVGSAYEFLIKGAWETFRMTKIQEQLKGHIIVAGHGESGSQAVSELLRRGSLPQEILVIEQNEKARAAAVALGVNVMDADATRNATLEAARLKTARALIVSTGRDDTSILVTLTAHGLAPDVPIRTVIRHVDNETLARTAGADTVINPASFAGLLLAGACHGPHTADYLADLAATDGRVSLNERPVAPTEIGKSLADLESGLGLRIYRGELAIGFWEDGARTLKPGDMIVEIVPNS</sequence>
<name>A0A841L6B1_9SPHN</name>
<dbReference type="PROSITE" id="PS51201">
    <property type="entry name" value="RCK_N"/>
    <property type="match status" value="1"/>
</dbReference>
<feature type="transmembrane region" description="Helical" evidence="2">
    <location>
        <begin position="15"/>
        <end position="35"/>
    </location>
</feature>
<dbReference type="GO" id="GO:0005886">
    <property type="term" value="C:plasma membrane"/>
    <property type="evidence" value="ECO:0007669"/>
    <property type="project" value="UniProtKB-SubCell"/>
</dbReference>
<keyword evidence="2" id="KW-0812">Transmembrane</keyword>
<dbReference type="Pfam" id="PF02254">
    <property type="entry name" value="TrkA_N"/>
    <property type="match status" value="1"/>
</dbReference>
<dbReference type="PANTHER" id="PTHR43833">
    <property type="entry name" value="POTASSIUM CHANNEL PROTEIN 2-RELATED-RELATED"/>
    <property type="match status" value="1"/>
</dbReference>
<dbReference type="PANTHER" id="PTHR43833:SF9">
    <property type="entry name" value="POTASSIUM CHANNEL PROTEIN YUGO-RELATED"/>
    <property type="match status" value="1"/>
</dbReference>
<dbReference type="InterPro" id="IPR036291">
    <property type="entry name" value="NAD(P)-bd_dom_sf"/>
</dbReference>
<keyword evidence="4" id="KW-0813">Transport</keyword>
<organism evidence="4 5">
    <name type="scientific">Polymorphobacter multimanifer</name>
    <dbReference type="NCBI Taxonomy" id="1070431"/>
    <lineage>
        <taxon>Bacteria</taxon>
        <taxon>Pseudomonadati</taxon>
        <taxon>Pseudomonadota</taxon>
        <taxon>Alphaproteobacteria</taxon>
        <taxon>Sphingomonadales</taxon>
        <taxon>Sphingosinicellaceae</taxon>
        <taxon>Polymorphobacter</taxon>
    </lineage>
</organism>
<evidence type="ECO:0000256" key="1">
    <source>
        <dbReference type="ARBA" id="ARBA00004651"/>
    </source>
</evidence>
<feature type="transmembrane region" description="Helical" evidence="2">
    <location>
        <begin position="47"/>
        <end position="66"/>
    </location>
</feature>
<gene>
    <name evidence="4" type="ORF">FHS79_002329</name>
</gene>
<dbReference type="AlphaFoldDB" id="A0A841L6B1"/>
<keyword evidence="2" id="KW-1133">Transmembrane helix</keyword>
<reference evidence="4 5" key="1">
    <citation type="submission" date="2020-08" db="EMBL/GenBank/DDBJ databases">
        <title>Genomic Encyclopedia of Type Strains, Phase IV (KMG-IV): sequencing the most valuable type-strain genomes for metagenomic binning, comparative biology and taxonomic classification.</title>
        <authorList>
            <person name="Goeker M."/>
        </authorList>
    </citation>
    <scope>NUCLEOTIDE SEQUENCE [LARGE SCALE GENOMIC DNA]</scope>
    <source>
        <strain evidence="4 5">DSM 102189</strain>
    </source>
</reference>
<dbReference type="Gene3D" id="1.10.287.70">
    <property type="match status" value="1"/>
</dbReference>
<accession>A0A841L6B1</accession>
<dbReference type="GO" id="GO:0034220">
    <property type="term" value="P:monoatomic ion transmembrane transport"/>
    <property type="evidence" value="ECO:0007669"/>
    <property type="project" value="UniProtKB-KW"/>
</dbReference>
<feature type="domain" description="RCK N-terminal" evidence="3">
    <location>
        <begin position="121"/>
        <end position="240"/>
    </location>
</feature>
<dbReference type="EMBL" id="JACIIV010000016">
    <property type="protein sequence ID" value="MBB6228144.1"/>
    <property type="molecule type" value="Genomic_DNA"/>
</dbReference>
<keyword evidence="2" id="KW-0472">Membrane</keyword>
<dbReference type="InterPro" id="IPR013099">
    <property type="entry name" value="K_chnl_dom"/>
</dbReference>
<dbReference type="Proteomes" id="UP000538147">
    <property type="component" value="Unassembled WGS sequence"/>
</dbReference>
<keyword evidence="5" id="KW-1185">Reference proteome</keyword>
<dbReference type="SUPFAM" id="SSF51735">
    <property type="entry name" value="NAD(P)-binding Rossmann-fold domains"/>
    <property type="match status" value="1"/>
</dbReference>
<dbReference type="GO" id="GO:0006813">
    <property type="term" value="P:potassium ion transport"/>
    <property type="evidence" value="ECO:0007669"/>
    <property type="project" value="InterPro"/>
</dbReference>
<comment type="subcellular location">
    <subcellularLocation>
        <location evidence="1">Cell membrane</location>
        <topology evidence="1">Multi-pass membrane protein</topology>
    </subcellularLocation>
</comment>